<accession>A0A401H4U7</accession>
<evidence type="ECO:0008006" key="3">
    <source>
        <dbReference type="Google" id="ProtNLM"/>
    </source>
</evidence>
<evidence type="ECO:0000313" key="2">
    <source>
        <dbReference type="Proteomes" id="UP000287166"/>
    </source>
</evidence>
<dbReference type="STRING" id="139825.A0A401H4U7"/>
<dbReference type="Gene3D" id="3.60.10.10">
    <property type="entry name" value="Endonuclease/exonuclease/phosphatase"/>
    <property type="match status" value="1"/>
</dbReference>
<comment type="caution">
    <text evidence="1">The sequence shown here is derived from an EMBL/GenBank/DDBJ whole genome shotgun (WGS) entry which is preliminary data.</text>
</comment>
<dbReference type="GeneID" id="38786316"/>
<dbReference type="RefSeq" id="XP_027620312.1">
    <property type="nucleotide sequence ID" value="XM_027764511.1"/>
</dbReference>
<protein>
    <recommendedName>
        <fullName evidence="3">Endonuclease/exonuclease/phosphatase domain-containing protein</fullName>
    </recommendedName>
</protein>
<evidence type="ECO:0000313" key="1">
    <source>
        <dbReference type="EMBL" id="GBE89399.1"/>
    </source>
</evidence>
<dbReference type="OrthoDB" id="2794077at2759"/>
<sequence length="96" mass="10885">MWDEEWNHHLFTHEALTKVQPLLDNIIAFDLAMLLPHGILTLEVTTSKNYTRPDNVSASPDIAECLISCDTAPHLHPPHTDHFPISFELDISTRTS</sequence>
<gene>
    <name evidence="1" type="ORF">SCP_1600600</name>
</gene>
<dbReference type="AlphaFoldDB" id="A0A401H4U7"/>
<reference evidence="1 2" key="1">
    <citation type="journal article" date="2018" name="Sci. Rep.">
        <title>Genome sequence of the cauliflower mushroom Sparassis crispa (Hanabiratake) and its association with beneficial usage.</title>
        <authorList>
            <person name="Kiyama R."/>
            <person name="Furutani Y."/>
            <person name="Kawaguchi K."/>
            <person name="Nakanishi T."/>
        </authorList>
    </citation>
    <scope>NUCLEOTIDE SEQUENCE [LARGE SCALE GENOMIC DNA]</scope>
</reference>
<dbReference type="Proteomes" id="UP000287166">
    <property type="component" value="Unassembled WGS sequence"/>
</dbReference>
<dbReference type="InterPro" id="IPR036691">
    <property type="entry name" value="Endo/exonu/phosph_ase_sf"/>
</dbReference>
<organism evidence="1 2">
    <name type="scientific">Sparassis crispa</name>
    <dbReference type="NCBI Taxonomy" id="139825"/>
    <lineage>
        <taxon>Eukaryota</taxon>
        <taxon>Fungi</taxon>
        <taxon>Dikarya</taxon>
        <taxon>Basidiomycota</taxon>
        <taxon>Agaricomycotina</taxon>
        <taxon>Agaricomycetes</taxon>
        <taxon>Polyporales</taxon>
        <taxon>Sparassidaceae</taxon>
        <taxon>Sparassis</taxon>
    </lineage>
</organism>
<dbReference type="InParanoid" id="A0A401H4U7"/>
<dbReference type="SUPFAM" id="SSF56219">
    <property type="entry name" value="DNase I-like"/>
    <property type="match status" value="1"/>
</dbReference>
<dbReference type="EMBL" id="BFAD01000016">
    <property type="protein sequence ID" value="GBE89399.1"/>
    <property type="molecule type" value="Genomic_DNA"/>
</dbReference>
<name>A0A401H4U7_9APHY</name>
<keyword evidence="2" id="KW-1185">Reference proteome</keyword>
<proteinExistence type="predicted"/>